<dbReference type="Gene3D" id="3.40.50.150">
    <property type="entry name" value="Vaccinia Virus protein VP39"/>
    <property type="match status" value="1"/>
</dbReference>
<dbReference type="GO" id="GO:0000179">
    <property type="term" value="F:rRNA (adenine-N6,N6-)-dimethyltransferase activity"/>
    <property type="evidence" value="ECO:0007669"/>
    <property type="project" value="InterPro"/>
</dbReference>
<accession>A0A101QMF4</accession>
<dbReference type="PRINTS" id="PR00507">
    <property type="entry name" value="N12N6MTFRASE"/>
</dbReference>
<reference evidence="5 6" key="1">
    <citation type="submission" date="2015-10" db="EMBL/GenBank/DDBJ databases">
        <title>Draft genome sequence of Streptomyces corchorusii DSM 40340, type strain for the species Streptomyces corchorusii.</title>
        <authorList>
            <person name="Ruckert C."/>
            <person name="Winkler A."/>
            <person name="Kalinowski J."/>
            <person name="Kampfer P."/>
            <person name="Glaeser S."/>
        </authorList>
    </citation>
    <scope>NUCLEOTIDE SEQUENCE [LARGE SCALE GENOMIC DNA]</scope>
    <source>
        <strain evidence="5 6">DSM 40340</strain>
    </source>
</reference>
<evidence type="ECO:0000313" key="5">
    <source>
        <dbReference type="EMBL" id="KUN32509.1"/>
    </source>
</evidence>
<dbReference type="InterPro" id="IPR020598">
    <property type="entry name" value="rRNA_Ade_methylase_Trfase_N"/>
</dbReference>
<dbReference type="Proteomes" id="UP000053398">
    <property type="component" value="Unassembled WGS sequence"/>
</dbReference>
<dbReference type="RefSeq" id="WP_059261720.1">
    <property type="nucleotide sequence ID" value="NZ_KQ948351.1"/>
</dbReference>
<evidence type="ECO:0000259" key="4">
    <source>
        <dbReference type="SMART" id="SM00650"/>
    </source>
</evidence>
<comment type="caution">
    <text evidence="5">The sequence shown here is derived from an EMBL/GenBank/DDBJ whole genome shotgun (WGS) entry which is preliminary data.</text>
</comment>
<keyword evidence="6" id="KW-1185">Reference proteome</keyword>
<protein>
    <recommendedName>
        <fullName evidence="4">Ribosomal RNA adenine methylase transferase N-terminal domain-containing protein</fullName>
    </recommendedName>
</protein>
<dbReference type="EMBL" id="LMWP01000002">
    <property type="protein sequence ID" value="KUN32509.1"/>
    <property type="molecule type" value="Genomic_DNA"/>
</dbReference>
<evidence type="ECO:0000256" key="1">
    <source>
        <dbReference type="ARBA" id="ARBA00022603"/>
    </source>
</evidence>
<keyword evidence="1" id="KW-0489">Methyltransferase</keyword>
<feature type="domain" description="Ribosomal RNA adenine methylase transferase N-terminal" evidence="4">
    <location>
        <begin position="91"/>
        <end position="252"/>
    </location>
</feature>
<dbReference type="SMART" id="SM00650">
    <property type="entry name" value="rADc"/>
    <property type="match status" value="1"/>
</dbReference>
<keyword evidence="3" id="KW-0949">S-adenosyl-L-methionine</keyword>
<dbReference type="InterPro" id="IPR029063">
    <property type="entry name" value="SAM-dependent_MTases_sf"/>
</dbReference>
<dbReference type="AlphaFoldDB" id="A0A101QMF4"/>
<dbReference type="SUPFAM" id="SSF53335">
    <property type="entry name" value="S-adenosyl-L-methionine-dependent methyltransferases"/>
    <property type="match status" value="1"/>
</dbReference>
<dbReference type="CDD" id="cd02440">
    <property type="entry name" value="AdoMet_MTases"/>
    <property type="match status" value="1"/>
</dbReference>
<gene>
    <name evidence="5" type="ORF">AQJ11_03000</name>
</gene>
<name>A0A101QMF4_STRCK</name>
<organism evidence="5 6">
    <name type="scientific">Streptomyces corchorusii</name>
    <name type="common">Streptomyces chibaensis</name>
    <dbReference type="NCBI Taxonomy" id="1903"/>
    <lineage>
        <taxon>Bacteria</taxon>
        <taxon>Bacillati</taxon>
        <taxon>Actinomycetota</taxon>
        <taxon>Actinomycetes</taxon>
        <taxon>Kitasatosporales</taxon>
        <taxon>Streptomycetaceae</taxon>
        <taxon>Streptomyces</taxon>
    </lineage>
</organism>
<evidence type="ECO:0000256" key="2">
    <source>
        <dbReference type="ARBA" id="ARBA00022679"/>
    </source>
</evidence>
<sequence length="275" mass="30164">MEIPSGVYDVLTDERTVIAGDRVQIPFELDSAVYKQVNKMLKEIGGRWDGRTAVRAHVFPFEVEAFMRACLATREFPTRYEQGWYPTPPRVVDEMLAHAGISEGMSVLEPSAGTGSIVGPAAECGAVVDCVEIDERRVAVLREQDAARRIVHADFLDLDPLDCPHGYSRVLMNPPFAAAVQHVKHALGFLDDDGTLVAVMPESVMWHSDRATVEFRELIALAEGTFAPLPDDSFAPSGANVRTVLLVVDAEAGGPLPTHGWHHSQPRQLDLFITP</sequence>
<evidence type="ECO:0000256" key="3">
    <source>
        <dbReference type="ARBA" id="ARBA00022691"/>
    </source>
</evidence>
<proteinExistence type="predicted"/>
<keyword evidence="2" id="KW-0808">Transferase</keyword>
<evidence type="ECO:0000313" key="6">
    <source>
        <dbReference type="Proteomes" id="UP000053398"/>
    </source>
</evidence>